<dbReference type="Proteomes" id="UP001189429">
    <property type="component" value="Unassembled WGS sequence"/>
</dbReference>
<dbReference type="EMBL" id="CAUYUJ010022370">
    <property type="protein sequence ID" value="CAK0910304.1"/>
    <property type="molecule type" value="Genomic_DNA"/>
</dbReference>
<evidence type="ECO:0000256" key="5">
    <source>
        <dbReference type="ARBA" id="ARBA00022723"/>
    </source>
</evidence>
<organism evidence="14 15">
    <name type="scientific">Prorocentrum cordatum</name>
    <dbReference type="NCBI Taxonomy" id="2364126"/>
    <lineage>
        <taxon>Eukaryota</taxon>
        <taxon>Sar</taxon>
        <taxon>Alveolata</taxon>
        <taxon>Dinophyceae</taxon>
        <taxon>Prorocentrales</taxon>
        <taxon>Prorocentraceae</taxon>
        <taxon>Prorocentrum</taxon>
    </lineage>
</organism>
<evidence type="ECO:0000256" key="6">
    <source>
        <dbReference type="ARBA" id="ARBA00022964"/>
    </source>
</evidence>
<dbReference type="InterPro" id="IPR003582">
    <property type="entry name" value="ShKT_dom"/>
</dbReference>
<accession>A0ABN9YC18</accession>
<feature type="domain" description="ShKT" evidence="13">
    <location>
        <begin position="87"/>
        <end position="124"/>
    </location>
</feature>
<keyword evidence="10" id="KW-0472">Membrane</keyword>
<dbReference type="PANTHER" id="PTHR10869">
    <property type="entry name" value="PROLYL 4-HYDROXYLASE ALPHA SUBUNIT"/>
    <property type="match status" value="1"/>
</dbReference>
<comment type="subcellular location">
    <subcellularLocation>
        <location evidence="3">Endomembrane system</location>
    </subcellularLocation>
    <subcellularLocation>
        <location evidence="2">Membrane</location>
        <topology evidence="2">Single-pass membrane protein</topology>
    </subcellularLocation>
</comment>
<keyword evidence="6" id="KW-0223">Dioxygenase</keyword>
<proteinExistence type="predicted"/>
<evidence type="ECO:0000256" key="10">
    <source>
        <dbReference type="ARBA" id="ARBA00023136"/>
    </source>
</evidence>
<evidence type="ECO:0000256" key="4">
    <source>
        <dbReference type="ARBA" id="ARBA00022692"/>
    </source>
</evidence>
<keyword evidence="8" id="KW-0560">Oxidoreductase</keyword>
<sequence length="380" mass="42494">MGACAAFVRMPWALSVIALVLASAALPARAAGEDETCAADGKGCVELPVYPDCEHSCDRQRCIGPNSGNTQQIWPACPDGPEGCKDCADRNPDCPQWAQAYGGLGCEDNPSFMIDVCAHSCNTCHLNDWAVRCKHLMDMPDSLGPGDLNKTFQRLLNIKGLDVKVLSEDPWVVMFPKFLTDEEIEYLKDEKTRGPWQSASDSGEEDEFGRRQMVFSSNRKTDVAWCNCACSEHPIGLRLISRVSEMLQVHPHYHMESMQFLKYTQGMYYKAHHDAARIGARNDPRNIGKHRIFTFFMYLNDVTEGGGTYFPQLSLKIQPGRGNAILWPSVQNDDPWQVDWRTQHEALVVEKGEKLSMNMWWYLGPSQLAHDVGCSGSPLG</sequence>
<dbReference type="PANTHER" id="PTHR10869:SF235">
    <property type="entry name" value="PROCOLLAGEN-PROLINE 4-DIOXYGENASE"/>
    <property type="match status" value="1"/>
</dbReference>
<dbReference type="InterPro" id="IPR006620">
    <property type="entry name" value="Pro_4_hyd_alph"/>
</dbReference>
<evidence type="ECO:0000259" key="13">
    <source>
        <dbReference type="PROSITE" id="PS51670"/>
    </source>
</evidence>
<feature type="domain" description="Fe2OG dioxygenase" evidence="12">
    <location>
        <begin position="254"/>
        <end position="363"/>
    </location>
</feature>
<comment type="cofactor">
    <cofactor evidence="1">
        <name>L-ascorbate</name>
        <dbReference type="ChEBI" id="CHEBI:38290"/>
    </cofactor>
</comment>
<evidence type="ECO:0000256" key="7">
    <source>
        <dbReference type="ARBA" id="ARBA00022989"/>
    </source>
</evidence>
<evidence type="ECO:0000313" key="15">
    <source>
        <dbReference type="Proteomes" id="UP001189429"/>
    </source>
</evidence>
<keyword evidence="7" id="KW-1133">Transmembrane helix</keyword>
<dbReference type="InterPro" id="IPR045054">
    <property type="entry name" value="P4HA-like"/>
</dbReference>
<gene>
    <name evidence="14" type="ORF">PCOR1329_LOCUS84519</name>
</gene>
<feature type="chain" id="PRO_5047284824" description="Fe2OG dioxygenase domain-containing protein" evidence="11">
    <location>
        <begin position="31"/>
        <end position="380"/>
    </location>
</feature>
<dbReference type="SMART" id="SM00702">
    <property type="entry name" value="P4Hc"/>
    <property type="match status" value="1"/>
</dbReference>
<dbReference type="InterPro" id="IPR044862">
    <property type="entry name" value="Pro_4_hyd_alph_FE2OG_OXY"/>
</dbReference>
<keyword evidence="5" id="KW-0479">Metal-binding</keyword>
<dbReference type="Gene3D" id="2.60.120.620">
    <property type="entry name" value="q2cbj1_9rhob like domain"/>
    <property type="match status" value="1"/>
</dbReference>
<reference evidence="14" key="1">
    <citation type="submission" date="2023-10" db="EMBL/GenBank/DDBJ databases">
        <authorList>
            <person name="Chen Y."/>
            <person name="Shah S."/>
            <person name="Dougan E. K."/>
            <person name="Thang M."/>
            <person name="Chan C."/>
        </authorList>
    </citation>
    <scope>NUCLEOTIDE SEQUENCE [LARGE SCALE GENOMIC DNA]</scope>
</reference>
<evidence type="ECO:0008006" key="16">
    <source>
        <dbReference type="Google" id="ProtNLM"/>
    </source>
</evidence>
<dbReference type="Pfam" id="PF01549">
    <property type="entry name" value="ShK"/>
    <property type="match status" value="1"/>
</dbReference>
<dbReference type="Pfam" id="PF13640">
    <property type="entry name" value="2OG-FeII_Oxy_3"/>
    <property type="match status" value="1"/>
</dbReference>
<evidence type="ECO:0000256" key="3">
    <source>
        <dbReference type="ARBA" id="ARBA00004308"/>
    </source>
</evidence>
<protein>
    <recommendedName>
        <fullName evidence="16">Fe2OG dioxygenase domain-containing protein</fullName>
    </recommendedName>
</protein>
<evidence type="ECO:0000256" key="9">
    <source>
        <dbReference type="ARBA" id="ARBA00023004"/>
    </source>
</evidence>
<evidence type="ECO:0000313" key="14">
    <source>
        <dbReference type="EMBL" id="CAK0910304.1"/>
    </source>
</evidence>
<evidence type="ECO:0000259" key="12">
    <source>
        <dbReference type="PROSITE" id="PS51471"/>
    </source>
</evidence>
<keyword evidence="15" id="KW-1185">Reference proteome</keyword>
<keyword evidence="11" id="KW-0732">Signal</keyword>
<keyword evidence="9" id="KW-0408">Iron</keyword>
<evidence type="ECO:0000256" key="8">
    <source>
        <dbReference type="ARBA" id="ARBA00023002"/>
    </source>
</evidence>
<keyword evidence="4" id="KW-0812">Transmembrane</keyword>
<dbReference type="InterPro" id="IPR005123">
    <property type="entry name" value="Oxoglu/Fe-dep_dioxygenase_dom"/>
</dbReference>
<evidence type="ECO:0000256" key="2">
    <source>
        <dbReference type="ARBA" id="ARBA00004167"/>
    </source>
</evidence>
<name>A0ABN9YC18_9DINO</name>
<evidence type="ECO:0000256" key="1">
    <source>
        <dbReference type="ARBA" id="ARBA00001961"/>
    </source>
</evidence>
<dbReference type="PROSITE" id="PS51471">
    <property type="entry name" value="FE2OG_OXY"/>
    <property type="match status" value="1"/>
</dbReference>
<feature type="signal peptide" evidence="11">
    <location>
        <begin position="1"/>
        <end position="30"/>
    </location>
</feature>
<evidence type="ECO:0000256" key="11">
    <source>
        <dbReference type="SAM" id="SignalP"/>
    </source>
</evidence>
<comment type="caution">
    <text evidence="14">The sequence shown here is derived from an EMBL/GenBank/DDBJ whole genome shotgun (WGS) entry which is preliminary data.</text>
</comment>
<dbReference type="PROSITE" id="PS51670">
    <property type="entry name" value="SHKT"/>
    <property type="match status" value="1"/>
</dbReference>